<dbReference type="Gene3D" id="3.40.50.150">
    <property type="entry name" value="Vaccinia Virus protein VP39"/>
    <property type="match status" value="1"/>
</dbReference>
<evidence type="ECO:0000259" key="1">
    <source>
        <dbReference type="Pfam" id="PF08241"/>
    </source>
</evidence>
<protein>
    <submittedName>
        <fullName evidence="2">Methyltransferase family protein</fullName>
    </submittedName>
</protein>
<dbReference type="InterPro" id="IPR013216">
    <property type="entry name" value="Methyltransf_11"/>
</dbReference>
<dbReference type="SUPFAM" id="SSF53335">
    <property type="entry name" value="S-adenosyl-L-methionine-dependent methyltransferases"/>
    <property type="match status" value="1"/>
</dbReference>
<keyword evidence="3" id="KW-1185">Reference proteome</keyword>
<dbReference type="PANTHER" id="PTHR45445:SF2">
    <property type="entry name" value="METHYLTRANSFERASE TYPE 11 DOMAIN-CONTAINING PROTEIN"/>
    <property type="match status" value="1"/>
</dbReference>
<dbReference type="RefSeq" id="WP_219824034.1">
    <property type="nucleotide sequence ID" value="NZ_CP154825.1"/>
</dbReference>
<dbReference type="InterPro" id="IPR029063">
    <property type="entry name" value="SAM-dependent_MTases_sf"/>
</dbReference>
<dbReference type="Pfam" id="PF08241">
    <property type="entry name" value="Methyltransf_11"/>
    <property type="match status" value="1"/>
</dbReference>
<dbReference type="GO" id="GO:0032259">
    <property type="term" value="P:methylation"/>
    <property type="evidence" value="ECO:0007669"/>
    <property type="project" value="UniProtKB-KW"/>
</dbReference>
<dbReference type="Proteomes" id="UP000239203">
    <property type="component" value="Unassembled WGS sequence"/>
</dbReference>
<accession>A0A2S6GMT7</accession>
<dbReference type="GO" id="GO:0008757">
    <property type="term" value="F:S-adenosylmethionine-dependent methyltransferase activity"/>
    <property type="evidence" value="ECO:0007669"/>
    <property type="project" value="InterPro"/>
</dbReference>
<name>A0A2S6GMT7_9PSEU</name>
<evidence type="ECO:0000313" key="3">
    <source>
        <dbReference type="Proteomes" id="UP000239203"/>
    </source>
</evidence>
<proteinExistence type="predicted"/>
<feature type="domain" description="Methyltransferase type 11" evidence="1">
    <location>
        <begin position="80"/>
        <end position="204"/>
    </location>
</feature>
<organism evidence="2 3">
    <name type="scientific">Actinokineospora auranticolor</name>
    <dbReference type="NCBI Taxonomy" id="155976"/>
    <lineage>
        <taxon>Bacteria</taxon>
        <taxon>Bacillati</taxon>
        <taxon>Actinomycetota</taxon>
        <taxon>Actinomycetes</taxon>
        <taxon>Pseudonocardiales</taxon>
        <taxon>Pseudonocardiaceae</taxon>
        <taxon>Actinokineospora</taxon>
    </lineage>
</organism>
<evidence type="ECO:0000313" key="2">
    <source>
        <dbReference type="EMBL" id="PPK66527.1"/>
    </source>
</evidence>
<keyword evidence="2" id="KW-0489">Methyltransferase</keyword>
<dbReference type="PANTHER" id="PTHR45445">
    <property type="match status" value="1"/>
</dbReference>
<keyword evidence="2" id="KW-0808">Transferase</keyword>
<sequence>MFAPEVLLKSEELFEADAATSQYERAREISKYLLMHYGSTEDVFDRPDHPLTAAHGYPTRLSETLREAAARTGVDVRTALDVGCNVGGVTQALSTWVRDEVVGIDISPRAVEVARAVSVGNGGVFCVAQLGPFAREVQVRLPSAEGRANVDFRVGDATALHEVDGVFDAVLLSNVLDRVPDPVACLEQLSASERTLRAGGLLMIACPWSWYPEYSDPTTWLGSASARTSSETALKARLAPRFDLVREGDEAGVLRQNPREYDYFEAHVSVWRKK</sequence>
<comment type="caution">
    <text evidence="2">The sequence shown here is derived from an EMBL/GenBank/DDBJ whole genome shotgun (WGS) entry which is preliminary data.</text>
</comment>
<reference evidence="2 3" key="1">
    <citation type="submission" date="2018-02" db="EMBL/GenBank/DDBJ databases">
        <title>Genomic Encyclopedia of Archaeal and Bacterial Type Strains, Phase II (KMG-II): from individual species to whole genera.</title>
        <authorList>
            <person name="Goeker M."/>
        </authorList>
    </citation>
    <scope>NUCLEOTIDE SEQUENCE [LARGE SCALE GENOMIC DNA]</scope>
    <source>
        <strain evidence="2 3">YU 961-1</strain>
    </source>
</reference>
<dbReference type="AlphaFoldDB" id="A0A2S6GMT7"/>
<dbReference type="EMBL" id="PTIX01000010">
    <property type="protein sequence ID" value="PPK66527.1"/>
    <property type="molecule type" value="Genomic_DNA"/>
</dbReference>
<gene>
    <name evidence="2" type="ORF">CLV40_110231</name>
</gene>
<dbReference type="CDD" id="cd02440">
    <property type="entry name" value="AdoMet_MTases"/>
    <property type="match status" value="1"/>
</dbReference>